<dbReference type="EMBL" id="BMAC01001764">
    <property type="protein sequence ID" value="GFQ07758.1"/>
    <property type="molecule type" value="Genomic_DNA"/>
</dbReference>
<reference evidence="3" key="1">
    <citation type="submission" date="2020-07" db="EMBL/GenBank/DDBJ databases">
        <title>Ethylene signaling mediates host invasion by parasitic plants.</title>
        <authorList>
            <person name="Yoshida S."/>
        </authorList>
    </citation>
    <scope>NUCLEOTIDE SEQUENCE</scope>
    <source>
        <strain evidence="3">Okayama</strain>
    </source>
</reference>
<accession>A0A830D5C3</accession>
<dbReference type="OrthoDB" id="1752139at2759"/>
<keyword evidence="4" id="KW-1185">Reference proteome</keyword>
<dbReference type="GO" id="GO:0046872">
    <property type="term" value="F:metal ion binding"/>
    <property type="evidence" value="ECO:0007669"/>
    <property type="project" value="InterPro"/>
</dbReference>
<protein>
    <submittedName>
        <fullName evidence="3">Linoleate 9s-lipoxygenase 2</fullName>
    </submittedName>
</protein>
<evidence type="ECO:0000313" key="3">
    <source>
        <dbReference type="EMBL" id="GFQ07758.1"/>
    </source>
</evidence>
<dbReference type="InterPro" id="IPR013819">
    <property type="entry name" value="LipOase_C"/>
</dbReference>
<dbReference type="Pfam" id="PF00305">
    <property type="entry name" value="Lipoxygenase"/>
    <property type="match status" value="1"/>
</dbReference>
<evidence type="ECO:0000313" key="4">
    <source>
        <dbReference type="Proteomes" id="UP000653305"/>
    </source>
</evidence>
<dbReference type="Gene3D" id="3.10.450.60">
    <property type="match status" value="1"/>
</dbReference>
<sequence length="383" mass="43153">MVNRQLTASVKVNGLVNRNLTAGNRLTVTVLTVTAGQRLIVTGQPVKNRRLGGLGSSLRMMGAMICPYFNPPLKSMAFEDLGKESQLSSSKPLATTAVPRRKTWICVGRPRMWMWPMLIEAAEAISFIGGLLRVLPRLQHKRVDNQSHSRGPCMSIFSPAGQESFRSITRSYYRGAAGALPEFPPKSNLDPEIYGNQTSTIKWDHIRDQLNGITIDEDNIGDKSVFIFNALSEEEKNPFFVLVKHRGRHSRKHTSESGTETSSTDCESRDKSHKSRGRYHEEKWENEIGLGDKVFKDMQEALLVMQRQMAGEKLDEEKGHPFSDDILRAVLPKGYKTLEFQYRGATDPVEHVQLFENEMILHRYTDAVACQDFVSTLRGIAQS</sequence>
<dbReference type="InterPro" id="IPR036226">
    <property type="entry name" value="LipOase_C_sf"/>
</dbReference>
<proteinExistence type="predicted"/>
<comment type="caution">
    <text evidence="3">The sequence shown here is derived from an EMBL/GenBank/DDBJ whole genome shotgun (WGS) entry which is preliminary data.</text>
</comment>
<feature type="domain" description="Lipoxygenase" evidence="2">
    <location>
        <begin position="180"/>
        <end position="228"/>
    </location>
</feature>
<feature type="region of interest" description="Disordered" evidence="1">
    <location>
        <begin position="246"/>
        <end position="281"/>
    </location>
</feature>
<evidence type="ECO:0000259" key="2">
    <source>
        <dbReference type="Pfam" id="PF00305"/>
    </source>
</evidence>
<dbReference type="AlphaFoldDB" id="A0A830D5C3"/>
<organism evidence="3 4">
    <name type="scientific">Phtheirospermum japonicum</name>
    <dbReference type="NCBI Taxonomy" id="374723"/>
    <lineage>
        <taxon>Eukaryota</taxon>
        <taxon>Viridiplantae</taxon>
        <taxon>Streptophyta</taxon>
        <taxon>Embryophyta</taxon>
        <taxon>Tracheophyta</taxon>
        <taxon>Spermatophyta</taxon>
        <taxon>Magnoliopsida</taxon>
        <taxon>eudicotyledons</taxon>
        <taxon>Gunneridae</taxon>
        <taxon>Pentapetalae</taxon>
        <taxon>asterids</taxon>
        <taxon>lamiids</taxon>
        <taxon>Lamiales</taxon>
        <taxon>Orobanchaceae</taxon>
        <taxon>Orobanchaceae incertae sedis</taxon>
        <taxon>Phtheirospermum</taxon>
    </lineage>
</organism>
<dbReference type="Proteomes" id="UP000653305">
    <property type="component" value="Unassembled WGS sequence"/>
</dbReference>
<evidence type="ECO:0000256" key="1">
    <source>
        <dbReference type="SAM" id="MobiDB-lite"/>
    </source>
</evidence>
<name>A0A830D5C3_9LAMI</name>
<gene>
    <name evidence="3" type="ORF">PHJA_002919800</name>
</gene>
<dbReference type="GO" id="GO:0016702">
    <property type="term" value="F:oxidoreductase activity, acting on single donors with incorporation of molecular oxygen, incorporation of two atoms of oxygen"/>
    <property type="evidence" value="ECO:0007669"/>
    <property type="project" value="InterPro"/>
</dbReference>
<dbReference type="SUPFAM" id="SSF48484">
    <property type="entry name" value="Lipoxigenase"/>
    <property type="match status" value="1"/>
</dbReference>